<dbReference type="EMBL" id="CACVBM020001540">
    <property type="protein sequence ID" value="CAA7053527.1"/>
    <property type="molecule type" value="Genomic_DNA"/>
</dbReference>
<dbReference type="OrthoDB" id="1905256at2759"/>
<reference evidence="4" key="1">
    <citation type="submission" date="2020-01" db="EMBL/GenBank/DDBJ databases">
        <authorList>
            <person name="Mishra B."/>
        </authorList>
    </citation>
    <scope>NUCLEOTIDE SEQUENCE [LARGE SCALE GENOMIC DNA]</scope>
</reference>
<evidence type="ECO:0000256" key="2">
    <source>
        <dbReference type="SAM" id="MobiDB-lite"/>
    </source>
</evidence>
<evidence type="ECO:0000256" key="1">
    <source>
        <dbReference type="ARBA" id="ARBA00023027"/>
    </source>
</evidence>
<dbReference type="InterPro" id="IPR000157">
    <property type="entry name" value="TIR_dom"/>
</dbReference>
<evidence type="ECO:0000313" key="4">
    <source>
        <dbReference type="EMBL" id="CAA7053527.1"/>
    </source>
</evidence>
<dbReference type="PROSITE" id="PS50104">
    <property type="entry name" value="TIR"/>
    <property type="match status" value="1"/>
</dbReference>
<dbReference type="Pfam" id="PF01582">
    <property type="entry name" value="TIR"/>
    <property type="match status" value="1"/>
</dbReference>
<proteinExistence type="predicted"/>
<sequence>MESQMDHKHQPPQHQVFINFRGDQLRNNFISHLVKALEGCGINFFIDTFAEKGEDIKNLFKRIEESRVALAIFSTRYTESTWCLDELVKINQRVDLGMIKVLPIFYKVPTKSVKQLVGDFGNNFRDREREHKNEQPKIDIWKEALERVSGKHGIVIDEQSSESNSIDLIIKEVLRMLASIPLPTNPEKIHQLLENGKASSHVTLTEPTHTSNPQKVHQLAENGNTSSQVTLITEHAKAQEVEVIPAQRKKIPPLSYYGYGPRPTELPSWGKSSNTTTKNKRKI</sequence>
<accession>A0A6D2L086</accession>
<dbReference type="PANTHER" id="PTHR32009">
    <property type="entry name" value="TMV RESISTANCE PROTEIN N-LIKE"/>
    <property type="match status" value="1"/>
</dbReference>
<dbReference type="FunFam" id="3.40.50.10140:FF:000007">
    <property type="entry name" value="Disease resistance protein (TIR-NBS-LRR class)"/>
    <property type="match status" value="1"/>
</dbReference>
<dbReference type="AlphaFoldDB" id="A0A6D2L086"/>
<dbReference type="SUPFAM" id="SSF52200">
    <property type="entry name" value="Toll/Interleukin receptor TIR domain"/>
    <property type="match status" value="1"/>
</dbReference>
<gene>
    <name evidence="4" type="ORF">MERR_LOCUS40763</name>
</gene>
<protein>
    <recommendedName>
        <fullName evidence="3">TIR domain-containing protein</fullName>
    </recommendedName>
</protein>
<comment type="caution">
    <text evidence="4">The sequence shown here is derived from an EMBL/GenBank/DDBJ whole genome shotgun (WGS) entry which is preliminary data.</text>
</comment>
<evidence type="ECO:0000313" key="5">
    <source>
        <dbReference type="Proteomes" id="UP000467841"/>
    </source>
</evidence>
<dbReference type="PANTHER" id="PTHR32009:SF95">
    <property type="entry name" value="TIR DOMAIN-CONTAINING PROTEIN"/>
    <property type="match status" value="1"/>
</dbReference>
<dbReference type="GO" id="GO:0007165">
    <property type="term" value="P:signal transduction"/>
    <property type="evidence" value="ECO:0007669"/>
    <property type="project" value="InterPro"/>
</dbReference>
<keyword evidence="1" id="KW-0520">NAD</keyword>
<feature type="region of interest" description="Disordered" evidence="2">
    <location>
        <begin position="255"/>
        <end position="283"/>
    </location>
</feature>
<dbReference type="SMART" id="SM00255">
    <property type="entry name" value="TIR"/>
    <property type="match status" value="1"/>
</dbReference>
<dbReference type="Proteomes" id="UP000467841">
    <property type="component" value="Unassembled WGS sequence"/>
</dbReference>
<organism evidence="4 5">
    <name type="scientific">Microthlaspi erraticum</name>
    <dbReference type="NCBI Taxonomy" id="1685480"/>
    <lineage>
        <taxon>Eukaryota</taxon>
        <taxon>Viridiplantae</taxon>
        <taxon>Streptophyta</taxon>
        <taxon>Embryophyta</taxon>
        <taxon>Tracheophyta</taxon>
        <taxon>Spermatophyta</taxon>
        <taxon>Magnoliopsida</taxon>
        <taxon>eudicotyledons</taxon>
        <taxon>Gunneridae</taxon>
        <taxon>Pentapetalae</taxon>
        <taxon>rosids</taxon>
        <taxon>malvids</taxon>
        <taxon>Brassicales</taxon>
        <taxon>Brassicaceae</taxon>
        <taxon>Coluteocarpeae</taxon>
        <taxon>Microthlaspi</taxon>
    </lineage>
</organism>
<keyword evidence="5" id="KW-1185">Reference proteome</keyword>
<evidence type="ECO:0000259" key="3">
    <source>
        <dbReference type="PROSITE" id="PS50104"/>
    </source>
</evidence>
<name>A0A6D2L086_9BRAS</name>
<dbReference type="Gene3D" id="3.40.50.10140">
    <property type="entry name" value="Toll/interleukin-1 receptor homology (TIR) domain"/>
    <property type="match status" value="1"/>
</dbReference>
<dbReference type="InterPro" id="IPR035897">
    <property type="entry name" value="Toll_tir_struct_dom_sf"/>
</dbReference>
<feature type="domain" description="TIR" evidence="3">
    <location>
        <begin position="12"/>
        <end position="177"/>
    </location>
</feature>